<evidence type="ECO:0000256" key="8">
    <source>
        <dbReference type="PIRSR" id="PIRSR000103-1"/>
    </source>
</evidence>
<protein>
    <recommendedName>
        <fullName evidence="3 9">3-hydroxyisobutyrate dehydrogenase</fullName>
        <shortName evidence="9">HIBADH</shortName>
        <ecNumber evidence="3 9">1.1.1.31</ecNumber>
    </recommendedName>
</protein>
<keyword evidence="6 9" id="KW-0520">NAD</keyword>
<dbReference type="PANTHER" id="PTHR22981">
    <property type="entry name" value="3-HYDROXYISOBUTYRATE DEHYDROGENASE-RELATED"/>
    <property type="match status" value="1"/>
</dbReference>
<dbReference type="InterPro" id="IPR036291">
    <property type="entry name" value="NAD(P)-bd_dom_sf"/>
</dbReference>
<feature type="active site" evidence="8">
    <location>
        <position position="171"/>
    </location>
</feature>
<dbReference type="PROSITE" id="PS00895">
    <property type="entry name" value="3_HYDROXYISOBUT_DH"/>
    <property type="match status" value="1"/>
</dbReference>
<evidence type="ECO:0000256" key="2">
    <source>
        <dbReference type="ARBA" id="ARBA00006013"/>
    </source>
</evidence>
<evidence type="ECO:0000256" key="9">
    <source>
        <dbReference type="RuleBase" id="RU910714"/>
    </source>
</evidence>
<evidence type="ECO:0000256" key="7">
    <source>
        <dbReference type="ARBA" id="ARBA00049197"/>
    </source>
</evidence>
<dbReference type="Gene3D" id="3.40.50.720">
    <property type="entry name" value="NAD(P)-binding Rossmann-like Domain"/>
    <property type="match status" value="1"/>
</dbReference>
<dbReference type="FunFam" id="1.10.1040.10:FF:000006">
    <property type="entry name" value="3-hydroxyisobutyrate dehydrogenase"/>
    <property type="match status" value="1"/>
</dbReference>
<dbReference type="PIRSF" id="PIRSF000103">
    <property type="entry name" value="HIBADH"/>
    <property type="match status" value="1"/>
</dbReference>
<dbReference type="PANTHER" id="PTHR22981:SF7">
    <property type="entry name" value="3-HYDROXYISOBUTYRATE DEHYDROGENASE, MITOCHONDRIAL"/>
    <property type="match status" value="1"/>
</dbReference>
<comment type="catalytic activity">
    <reaction evidence="7 9">
        <text>3-hydroxy-2-methylpropanoate + NAD(+) = 2-methyl-3-oxopropanoate + NADH + H(+)</text>
        <dbReference type="Rhea" id="RHEA:17681"/>
        <dbReference type="ChEBI" id="CHEBI:11805"/>
        <dbReference type="ChEBI" id="CHEBI:15378"/>
        <dbReference type="ChEBI" id="CHEBI:57540"/>
        <dbReference type="ChEBI" id="CHEBI:57700"/>
        <dbReference type="ChEBI" id="CHEBI:57945"/>
        <dbReference type="EC" id="1.1.1.31"/>
    </reaction>
</comment>
<dbReference type="SUPFAM" id="SSF48179">
    <property type="entry name" value="6-phosphogluconate dehydrogenase C-terminal domain-like"/>
    <property type="match status" value="1"/>
</dbReference>
<dbReference type="GO" id="GO:0051287">
    <property type="term" value="F:NAD binding"/>
    <property type="evidence" value="ECO:0007669"/>
    <property type="project" value="InterPro"/>
</dbReference>
<dbReference type="SUPFAM" id="SSF51735">
    <property type="entry name" value="NAD(P)-binding Rossmann-fold domains"/>
    <property type="match status" value="1"/>
</dbReference>
<feature type="domain" description="6-phosphogluconate dehydrogenase NADP-binding" evidence="10">
    <location>
        <begin position="3"/>
        <end position="162"/>
    </location>
</feature>
<dbReference type="InterPro" id="IPR006115">
    <property type="entry name" value="6PGDH_NADP-bd"/>
</dbReference>
<dbReference type="WBParaSite" id="PSU_v2.g8921.t1">
    <property type="protein sequence ID" value="PSU_v2.g8921.t1"/>
    <property type="gene ID" value="PSU_v2.g8921"/>
</dbReference>
<dbReference type="InterPro" id="IPR013328">
    <property type="entry name" value="6PGD_dom2"/>
</dbReference>
<evidence type="ECO:0000313" key="13">
    <source>
        <dbReference type="WBParaSite" id="PSU_v2.g8921.t1"/>
    </source>
</evidence>
<dbReference type="Pfam" id="PF14833">
    <property type="entry name" value="NAD_binding_11"/>
    <property type="match status" value="1"/>
</dbReference>
<name>A0A914ZAY3_9BILA</name>
<evidence type="ECO:0000259" key="10">
    <source>
        <dbReference type="Pfam" id="PF03446"/>
    </source>
</evidence>
<keyword evidence="12" id="KW-1185">Reference proteome</keyword>
<dbReference type="GO" id="GO:0008442">
    <property type="term" value="F:3-hydroxyisobutyrate dehydrogenase activity"/>
    <property type="evidence" value="ECO:0007669"/>
    <property type="project" value="UniProtKB-EC"/>
</dbReference>
<dbReference type="Gene3D" id="1.10.1040.10">
    <property type="entry name" value="N-(1-d-carboxylethyl)-l-norvaline Dehydrogenase, domain 2"/>
    <property type="match status" value="1"/>
</dbReference>
<dbReference type="Proteomes" id="UP000887577">
    <property type="component" value="Unplaced"/>
</dbReference>
<evidence type="ECO:0000256" key="6">
    <source>
        <dbReference type="ARBA" id="ARBA00023027"/>
    </source>
</evidence>
<sequence length="297" mass="31476">MTTVGFIGLGQMGNHMARNLLKNSFKVIAYDVDPKRQAELKSDGAEIVKYPADVAAATKNLITMLPNSSCVNAVFTDSKGILETISPGTLCIDSSTIEQSASIDISKLCEEKQASYIDAPVSGGVTGAQNATLTFMVGGAKNDYERAKSFLEKMGKNVVYCGGVGNGQAVKICNNMLLGIQMIGVSEAMNLGVKMGLDPKLLASIINTSSGRCWSSDTYNPVPNVIEGVPSCNDYAGGFGSQLMAKDLGLAQTASTQCKAPTPLGSLAHQMYQILASHPDFKDKDFGVVYKFLSKTQ</sequence>
<accession>A0A914ZAY3</accession>
<dbReference type="EC" id="1.1.1.31" evidence="3 9"/>
<evidence type="ECO:0000256" key="5">
    <source>
        <dbReference type="ARBA" id="ARBA00023002"/>
    </source>
</evidence>
<evidence type="ECO:0000256" key="4">
    <source>
        <dbReference type="ARBA" id="ARBA00022456"/>
    </source>
</evidence>
<evidence type="ECO:0000313" key="12">
    <source>
        <dbReference type="Proteomes" id="UP000887577"/>
    </source>
</evidence>
<comment type="pathway">
    <text evidence="1 9">Amino-acid degradation; L-valine degradation.</text>
</comment>
<dbReference type="InterPro" id="IPR008927">
    <property type="entry name" value="6-PGluconate_DH-like_C_sf"/>
</dbReference>
<dbReference type="NCBIfam" id="TIGR01692">
    <property type="entry name" value="HIBADH"/>
    <property type="match status" value="1"/>
</dbReference>
<dbReference type="InterPro" id="IPR029154">
    <property type="entry name" value="HIBADH-like_NADP-bd"/>
</dbReference>
<comment type="similarity">
    <text evidence="2">Belongs to the HIBADH-related family. 3-hydroxyisobutyrate dehydrogenase subfamily.</text>
</comment>
<dbReference type="InterPro" id="IPR015815">
    <property type="entry name" value="HIBADH-related"/>
</dbReference>
<dbReference type="Pfam" id="PF03446">
    <property type="entry name" value="NAD_binding_2"/>
    <property type="match status" value="1"/>
</dbReference>
<keyword evidence="4 9" id="KW-0101">Branched-chain amino acid catabolism</keyword>
<organism evidence="12 13">
    <name type="scientific">Panagrolaimus superbus</name>
    <dbReference type="NCBI Taxonomy" id="310955"/>
    <lineage>
        <taxon>Eukaryota</taxon>
        <taxon>Metazoa</taxon>
        <taxon>Ecdysozoa</taxon>
        <taxon>Nematoda</taxon>
        <taxon>Chromadorea</taxon>
        <taxon>Rhabditida</taxon>
        <taxon>Tylenchina</taxon>
        <taxon>Panagrolaimomorpha</taxon>
        <taxon>Panagrolaimoidea</taxon>
        <taxon>Panagrolaimidae</taxon>
        <taxon>Panagrolaimus</taxon>
    </lineage>
</organism>
<dbReference type="InterPro" id="IPR011548">
    <property type="entry name" value="HIBADH"/>
</dbReference>
<dbReference type="GO" id="GO:0005739">
    <property type="term" value="C:mitochondrion"/>
    <property type="evidence" value="ECO:0007669"/>
    <property type="project" value="TreeGrafter"/>
</dbReference>
<evidence type="ECO:0000256" key="1">
    <source>
        <dbReference type="ARBA" id="ARBA00005109"/>
    </source>
</evidence>
<evidence type="ECO:0000256" key="3">
    <source>
        <dbReference type="ARBA" id="ARBA00012991"/>
    </source>
</evidence>
<feature type="domain" description="3-hydroxyisobutyrate dehydrogenase-like NAD-binding" evidence="11">
    <location>
        <begin position="165"/>
        <end position="291"/>
    </location>
</feature>
<keyword evidence="5 9" id="KW-0560">Oxidoreductase</keyword>
<dbReference type="InterPro" id="IPR002204">
    <property type="entry name" value="3-OH-isobutyrate_DH-rel_CS"/>
</dbReference>
<dbReference type="AlphaFoldDB" id="A0A914ZAY3"/>
<dbReference type="GO" id="GO:0050661">
    <property type="term" value="F:NADP binding"/>
    <property type="evidence" value="ECO:0007669"/>
    <property type="project" value="InterPro"/>
</dbReference>
<reference evidence="13" key="1">
    <citation type="submission" date="2022-11" db="UniProtKB">
        <authorList>
            <consortium name="WormBaseParasite"/>
        </authorList>
    </citation>
    <scope>IDENTIFICATION</scope>
</reference>
<dbReference type="GO" id="GO:0006574">
    <property type="term" value="P:L-valine catabolic process"/>
    <property type="evidence" value="ECO:0007669"/>
    <property type="project" value="TreeGrafter"/>
</dbReference>
<evidence type="ECO:0000259" key="11">
    <source>
        <dbReference type="Pfam" id="PF14833"/>
    </source>
</evidence>
<proteinExistence type="inferred from homology"/>